<keyword evidence="4" id="KW-0804">Transcription</keyword>
<dbReference type="InterPro" id="IPR005119">
    <property type="entry name" value="LysR_subst-bd"/>
</dbReference>
<evidence type="ECO:0000313" key="7">
    <source>
        <dbReference type="Proteomes" id="UP000438093"/>
    </source>
</evidence>
<keyword evidence="2" id="KW-0805">Transcription regulation</keyword>
<dbReference type="Proteomes" id="UP000438093">
    <property type="component" value="Unassembled WGS sequence"/>
</dbReference>
<dbReference type="GO" id="GO:0005829">
    <property type="term" value="C:cytosol"/>
    <property type="evidence" value="ECO:0007669"/>
    <property type="project" value="TreeGrafter"/>
</dbReference>
<keyword evidence="3" id="KW-0238">DNA-binding</keyword>
<evidence type="ECO:0000256" key="3">
    <source>
        <dbReference type="ARBA" id="ARBA00023125"/>
    </source>
</evidence>
<dbReference type="InterPro" id="IPR050950">
    <property type="entry name" value="HTH-type_LysR_regulators"/>
</dbReference>
<dbReference type="PANTHER" id="PTHR30419">
    <property type="entry name" value="HTH-TYPE TRANSCRIPTIONAL REGULATOR YBHD"/>
    <property type="match status" value="1"/>
</dbReference>
<dbReference type="InterPro" id="IPR036388">
    <property type="entry name" value="WH-like_DNA-bd_sf"/>
</dbReference>
<dbReference type="AlphaFoldDB" id="A0A6N7RMQ3"/>
<comment type="similarity">
    <text evidence="1">Belongs to the LysR transcriptional regulatory family.</text>
</comment>
<sequence>MIDGKRRACIEKGRCSIMQDSLNHMLKLDMRQLEYFAAAASSGSFSSAAKRLFVSPQAISKGVQILEHSIGASLFDRGPNGIELTAFGALFYEEAKTVLESLDRLQNMAARYQRENAVPLNVGIQSLCLKENGGTIDWNDLLAFSDAHSDAAPVFLEMRGDSIIESVASGEVDFGISVLDGAAVDEFDSMVLHRFPLAAVLPRSEADFAHKKAASIKELASGHLMLFPEDNAFNSFFTERARKEKLELKLSSLRISTVNDIDFIKGRNLYTVRPYQHATRTMRSDHTRILPILDADGNQIAMPLSIFWQKGKKLLELEEQFVAMIVSLYRTAKHPQPAEA</sequence>
<dbReference type="InterPro" id="IPR036390">
    <property type="entry name" value="WH_DNA-bd_sf"/>
</dbReference>
<feature type="domain" description="HTH lysR-type" evidence="5">
    <location>
        <begin position="28"/>
        <end position="85"/>
    </location>
</feature>
<evidence type="ECO:0000259" key="5">
    <source>
        <dbReference type="PROSITE" id="PS50931"/>
    </source>
</evidence>
<evidence type="ECO:0000313" key="6">
    <source>
        <dbReference type="EMBL" id="MRX82130.1"/>
    </source>
</evidence>
<reference evidence="7" key="1">
    <citation type="submission" date="2019-08" db="EMBL/GenBank/DDBJ databases">
        <title>Arthrobacter sp. nov., isolated from plateau pika and Tibetan wild ass.</title>
        <authorList>
            <person name="Ge Y."/>
        </authorList>
    </citation>
    <scope>NUCLEOTIDE SEQUENCE [LARGE SCALE GENOMIC DNA]</scope>
    <source>
        <strain evidence="7">HF-4214</strain>
    </source>
</reference>
<dbReference type="SUPFAM" id="SSF46785">
    <property type="entry name" value="Winged helix' DNA-binding domain"/>
    <property type="match status" value="1"/>
</dbReference>
<protein>
    <submittedName>
        <fullName evidence="6">LysR family transcriptional regulator</fullName>
    </submittedName>
</protein>
<keyword evidence="7" id="KW-1185">Reference proteome</keyword>
<evidence type="ECO:0000256" key="4">
    <source>
        <dbReference type="ARBA" id="ARBA00023163"/>
    </source>
</evidence>
<dbReference type="GO" id="GO:0003677">
    <property type="term" value="F:DNA binding"/>
    <property type="evidence" value="ECO:0007669"/>
    <property type="project" value="UniProtKB-KW"/>
</dbReference>
<dbReference type="CDD" id="cd05466">
    <property type="entry name" value="PBP2_LTTR_substrate"/>
    <property type="match status" value="1"/>
</dbReference>
<dbReference type="Gene3D" id="3.40.190.290">
    <property type="match status" value="1"/>
</dbReference>
<dbReference type="Pfam" id="PF00126">
    <property type="entry name" value="HTH_1"/>
    <property type="match status" value="1"/>
</dbReference>
<dbReference type="Gene3D" id="1.10.10.10">
    <property type="entry name" value="Winged helix-like DNA-binding domain superfamily/Winged helix DNA-binding domain"/>
    <property type="match status" value="1"/>
</dbReference>
<dbReference type="GO" id="GO:0003700">
    <property type="term" value="F:DNA-binding transcription factor activity"/>
    <property type="evidence" value="ECO:0007669"/>
    <property type="project" value="InterPro"/>
</dbReference>
<dbReference type="EMBL" id="VTFY01000004">
    <property type="protein sequence ID" value="MRX82130.1"/>
    <property type="molecule type" value="Genomic_DNA"/>
</dbReference>
<dbReference type="FunFam" id="1.10.10.10:FF:000001">
    <property type="entry name" value="LysR family transcriptional regulator"/>
    <property type="match status" value="1"/>
</dbReference>
<organism evidence="6 7">
    <name type="scientific">Eggerthella guodeyinii</name>
    <dbReference type="NCBI Taxonomy" id="2690837"/>
    <lineage>
        <taxon>Bacteria</taxon>
        <taxon>Bacillati</taxon>
        <taxon>Actinomycetota</taxon>
        <taxon>Coriobacteriia</taxon>
        <taxon>Eggerthellales</taxon>
        <taxon>Eggerthellaceae</taxon>
        <taxon>Eggerthella</taxon>
    </lineage>
</organism>
<evidence type="ECO:0000256" key="2">
    <source>
        <dbReference type="ARBA" id="ARBA00023015"/>
    </source>
</evidence>
<name>A0A6N7RMQ3_9ACTN</name>
<dbReference type="InterPro" id="IPR000847">
    <property type="entry name" value="LysR_HTH_N"/>
</dbReference>
<dbReference type="SUPFAM" id="SSF53850">
    <property type="entry name" value="Periplasmic binding protein-like II"/>
    <property type="match status" value="1"/>
</dbReference>
<dbReference type="PANTHER" id="PTHR30419:SF8">
    <property type="entry name" value="NITROGEN ASSIMILATION TRANSCRIPTIONAL ACTIVATOR-RELATED"/>
    <property type="match status" value="1"/>
</dbReference>
<comment type="caution">
    <text evidence="6">The sequence shown here is derived from an EMBL/GenBank/DDBJ whole genome shotgun (WGS) entry which is preliminary data.</text>
</comment>
<dbReference type="PROSITE" id="PS50931">
    <property type="entry name" value="HTH_LYSR"/>
    <property type="match status" value="1"/>
</dbReference>
<proteinExistence type="inferred from homology"/>
<dbReference type="Pfam" id="PF03466">
    <property type="entry name" value="LysR_substrate"/>
    <property type="match status" value="1"/>
</dbReference>
<evidence type="ECO:0000256" key="1">
    <source>
        <dbReference type="ARBA" id="ARBA00009437"/>
    </source>
</evidence>
<gene>
    <name evidence="6" type="ORF">GJG86_06455</name>
</gene>
<accession>A0A6N7RMQ3</accession>